<feature type="signal peptide" evidence="2">
    <location>
        <begin position="1"/>
        <end position="18"/>
    </location>
</feature>
<dbReference type="PROSITE" id="PS51257">
    <property type="entry name" value="PROKAR_LIPOPROTEIN"/>
    <property type="match status" value="1"/>
</dbReference>
<organism evidence="3 4">
    <name type="scientific">Flintibacter faecis</name>
    <dbReference type="NCBI Taxonomy" id="2763047"/>
    <lineage>
        <taxon>Bacteria</taxon>
        <taxon>Bacillati</taxon>
        <taxon>Bacillota</taxon>
        <taxon>Clostridia</taxon>
        <taxon>Eubacteriales</taxon>
        <taxon>Flintibacter</taxon>
    </lineage>
</organism>
<gene>
    <name evidence="3" type="ORF">H8S55_01920</name>
</gene>
<dbReference type="Gene3D" id="3.40.190.150">
    <property type="entry name" value="Bordetella uptake gene, domain 1"/>
    <property type="match status" value="1"/>
</dbReference>
<dbReference type="Gene3D" id="3.40.190.10">
    <property type="entry name" value="Periplasmic binding protein-like II"/>
    <property type="match status" value="1"/>
</dbReference>
<comment type="caution">
    <text evidence="3">The sequence shown here is derived from an EMBL/GenBank/DDBJ whole genome shotgun (WGS) entry which is preliminary data.</text>
</comment>
<evidence type="ECO:0000256" key="1">
    <source>
        <dbReference type="ARBA" id="ARBA00006987"/>
    </source>
</evidence>
<dbReference type="InterPro" id="IPR005064">
    <property type="entry name" value="BUG"/>
</dbReference>
<accession>A0A8J6J1T1</accession>
<comment type="similarity">
    <text evidence="1">Belongs to the UPF0065 (bug) family.</text>
</comment>
<evidence type="ECO:0000256" key="2">
    <source>
        <dbReference type="SAM" id="SignalP"/>
    </source>
</evidence>
<protein>
    <submittedName>
        <fullName evidence="3">Tripartite tricarboxylate transporter substrate binding protein</fullName>
    </submittedName>
</protein>
<sequence>MKKILAFALACVMSLSMAACSSSAPAASAGSSSAGGSASGDSAFSFDSPITVVVPFKAGSATDNQIRLMQSKLEKALGTNLVIVNAEGGSGTIGTTEYLSNYAADGYTILYTLATPVVYKPLGGDTAYTYDDLTSVARTSSQPMYLIVPDSETRSAQEILDYIKENPGKFTYANVGNGGNGHLAFASFLVGEGLDAVSVPYSGGTADCYTAMMGGEVNAAVYGEADLLAREDNHAVINLGSKSTVESLQDVPTLSDLGYEGYETNNMAGFFYNKDVPAEAVTAFENAVESVLTDPEFVAEATAAGFVPSFGTGAEMDQQAEAAIEKAVPVLESLG</sequence>
<feature type="chain" id="PRO_5039103019" evidence="2">
    <location>
        <begin position="19"/>
        <end position="335"/>
    </location>
</feature>
<dbReference type="PANTHER" id="PTHR42928">
    <property type="entry name" value="TRICARBOXYLATE-BINDING PROTEIN"/>
    <property type="match status" value="1"/>
</dbReference>
<keyword evidence="2" id="KW-0732">Signal</keyword>
<dbReference type="RefSeq" id="WP_186877573.1">
    <property type="nucleotide sequence ID" value="NZ_JACOPN010000001.1"/>
</dbReference>
<keyword evidence="4" id="KW-1185">Reference proteome</keyword>
<dbReference type="PANTHER" id="PTHR42928:SF5">
    <property type="entry name" value="BLR1237 PROTEIN"/>
    <property type="match status" value="1"/>
</dbReference>
<dbReference type="AlphaFoldDB" id="A0A8J6J1T1"/>
<evidence type="ECO:0000313" key="3">
    <source>
        <dbReference type="EMBL" id="MBC5716094.1"/>
    </source>
</evidence>
<dbReference type="Proteomes" id="UP000602260">
    <property type="component" value="Unassembled WGS sequence"/>
</dbReference>
<evidence type="ECO:0000313" key="4">
    <source>
        <dbReference type="Proteomes" id="UP000602260"/>
    </source>
</evidence>
<dbReference type="CDD" id="cd07012">
    <property type="entry name" value="PBP2_Bug_TTT"/>
    <property type="match status" value="1"/>
</dbReference>
<reference evidence="3" key="1">
    <citation type="submission" date="2020-08" db="EMBL/GenBank/DDBJ databases">
        <title>Genome public.</title>
        <authorList>
            <person name="Liu C."/>
            <person name="Sun Q."/>
        </authorList>
    </citation>
    <scope>NUCLEOTIDE SEQUENCE</scope>
    <source>
        <strain evidence="3">BX5</strain>
    </source>
</reference>
<dbReference type="Pfam" id="PF03401">
    <property type="entry name" value="TctC"/>
    <property type="match status" value="1"/>
</dbReference>
<dbReference type="EMBL" id="JACOPN010000001">
    <property type="protein sequence ID" value="MBC5716094.1"/>
    <property type="molecule type" value="Genomic_DNA"/>
</dbReference>
<name>A0A8J6J1T1_9FIRM</name>
<proteinExistence type="inferred from homology"/>
<dbReference type="PIRSF" id="PIRSF017082">
    <property type="entry name" value="YflP"/>
    <property type="match status" value="1"/>
</dbReference>
<dbReference type="InterPro" id="IPR042100">
    <property type="entry name" value="Bug_dom1"/>
</dbReference>